<evidence type="ECO:0000313" key="4">
    <source>
        <dbReference type="Proteomes" id="UP001153269"/>
    </source>
</evidence>
<feature type="domain" description="PPIase cyclophilin-type" evidence="2">
    <location>
        <begin position="53"/>
        <end position="119"/>
    </location>
</feature>
<gene>
    <name evidence="3" type="ORF">PLEPLA_LOCUS38917</name>
</gene>
<evidence type="ECO:0000313" key="3">
    <source>
        <dbReference type="EMBL" id="CAB1451224.1"/>
    </source>
</evidence>
<evidence type="ECO:0000256" key="1">
    <source>
        <dbReference type="SAM" id="MobiDB-lite"/>
    </source>
</evidence>
<dbReference type="EMBL" id="CADEAL010004081">
    <property type="protein sequence ID" value="CAB1451224.1"/>
    <property type="molecule type" value="Genomic_DNA"/>
</dbReference>
<proteinExistence type="predicted"/>
<dbReference type="Gene3D" id="2.40.100.10">
    <property type="entry name" value="Cyclophilin-like"/>
    <property type="match status" value="1"/>
</dbReference>
<dbReference type="PROSITE" id="PS50072">
    <property type="entry name" value="CSA_PPIASE_2"/>
    <property type="match status" value="1"/>
</dbReference>
<dbReference type="InterPro" id="IPR029000">
    <property type="entry name" value="Cyclophilin-like_dom_sf"/>
</dbReference>
<accession>A0A9N7VKI8</accession>
<dbReference type="AlphaFoldDB" id="A0A9N7VKI8"/>
<dbReference type="Proteomes" id="UP001153269">
    <property type="component" value="Unassembled WGS sequence"/>
</dbReference>
<evidence type="ECO:0000259" key="2">
    <source>
        <dbReference type="PROSITE" id="PS50072"/>
    </source>
</evidence>
<dbReference type="InterPro" id="IPR002130">
    <property type="entry name" value="Cyclophilin-type_PPIase_dom"/>
</dbReference>
<reference evidence="3" key="1">
    <citation type="submission" date="2020-03" db="EMBL/GenBank/DDBJ databases">
        <authorList>
            <person name="Weist P."/>
        </authorList>
    </citation>
    <scope>NUCLEOTIDE SEQUENCE</scope>
</reference>
<comment type="caution">
    <text evidence="3">The sequence shown here is derived from an EMBL/GenBank/DDBJ whole genome shotgun (WGS) entry which is preliminary data.</text>
</comment>
<protein>
    <recommendedName>
        <fullName evidence="2">PPIase cyclophilin-type domain-containing protein</fullName>
    </recommendedName>
</protein>
<keyword evidence="4" id="KW-1185">Reference proteome</keyword>
<sequence>MDFCGFCADVRNGLLRLPLRMCAMDFCADVRNGLLRRIRGGLRYMFRPDMCYVHNLSRLSLGQLHNSNTITVLRSRCPKTSENFNFHRVVPNGSVQGGDIYPGSKGDGGESVYGPTFED</sequence>
<organism evidence="3 4">
    <name type="scientific">Pleuronectes platessa</name>
    <name type="common">European plaice</name>
    <dbReference type="NCBI Taxonomy" id="8262"/>
    <lineage>
        <taxon>Eukaryota</taxon>
        <taxon>Metazoa</taxon>
        <taxon>Chordata</taxon>
        <taxon>Craniata</taxon>
        <taxon>Vertebrata</taxon>
        <taxon>Euteleostomi</taxon>
        <taxon>Actinopterygii</taxon>
        <taxon>Neopterygii</taxon>
        <taxon>Teleostei</taxon>
        <taxon>Neoteleostei</taxon>
        <taxon>Acanthomorphata</taxon>
        <taxon>Carangaria</taxon>
        <taxon>Pleuronectiformes</taxon>
        <taxon>Pleuronectoidei</taxon>
        <taxon>Pleuronectidae</taxon>
        <taxon>Pleuronectes</taxon>
    </lineage>
</organism>
<dbReference type="SUPFAM" id="SSF50891">
    <property type="entry name" value="Cyclophilin-like"/>
    <property type="match status" value="1"/>
</dbReference>
<dbReference type="GO" id="GO:0003755">
    <property type="term" value="F:peptidyl-prolyl cis-trans isomerase activity"/>
    <property type="evidence" value="ECO:0007669"/>
    <property type="project" value="InterPro"/>
</dbReference>
<feature type="region of interest" description="Disordered" evidence="1">
    <location>
        <begin position="93"/>
        <end position="119"/>
    </location>
</feature>
<name>A0A9N7VKI8_PLEPL</name>